<evidence type="ECO:0000256" key="5">
    <source>
        <dbReference type="ARBA" id="ARBA00023242"/>
    </source>
</evidence>
<reference evidence="6" key="1">
    <citation type="submission" date="2021-07" db="EMBL/GenBank/DDBJ databases">
        <authorList>
            <person name="Branca A.L. A."/>
        </authorList>
    </citation>
    <scope>NUCLEOTIDE SEQUENCE</scope>
</reference>
<dbReference type="Proteomes" id="UP001153618">
    <property type="component" value="Unassembled WGS sequence"/>
</dbReference>
<evidence type="ECO:0000256" key="4">
    <source>
        <dbReference type="ARBA" id="ARBA00023163"/>
    </source>
</evidence>
<evidence type="ECO:0000256" key="1">
    <source>
        <dbReference type="ARBA" id="ARBA00022723"/>
    </source>
</evidence>
<protein>
    <recommendedName>
        <fullName evidence="8">Transcription factor domain-containing protein</fullName>
    </recommendedName>
</protein>
<keyword evidence="2" id="KW-0862">Zinc</keyword>
<dbReference type="EMBL" id="CAJVOS010000018">
    <property type="protein sequence ID" value="CAG8070506.1"/>
    <property type="molecule type" value="Genomic_DNA"/>
</dbReference>
<dbReference type="PANTHER" id="PTHR47660">
    <property type="entry name" value="TRANSCRIPTION FACTOR WITH C2H2 AND ZN(2)-CYS(6) DNA BINDING DOMAIN (EUROFUNG)-RELATED-RELATED"/>
    <property type="match status" value="1"/>
</dbReference>
<dbReference type="PANTHER" id="PTHR47660:SF8">
    <property type="entry name" value="TRANSCRIPTION FACTOR WITH C2H2 AND ZN(2)-CYS(6) DNA BINDING DOMAIN (EUROFUNG)"/>
    <property type="match status" value="1"/>
</dbReference>
<keyword evidence="5" id="KW-0539">Nucleus</keyword>
<name>A0A9W4MQG5_PENOL</name>
<accession>A0A9W4MQG5</accession>
<evidence type="ECO:0008006" key="8">
    <source>
        <dbReference type="Google" id="ProtNLM"/>
    </source>
</evidence>
<keyword evidence="1" id="KW-0479">Metal-binding</keyword>
<comment type="caution">
    <text evidence="6">The sequence shown here is derived from an EMBL/GenBank/DDBJ whole genome shotgun (WGS) entry which is preliminary data.</text>
</comment>
<gene>
    <name evidence="6" type="ORF">POLS_LOCUS3821</name>
</gene>
<dbReference type="OrthoDB" id="40579at2759"/>
<proteinExistence type="predicted"/>
<evidence type="ECO:0000313" key="6">
    <source>
        <dbReference type="EMBL" id="CAG8070506.1"/>
    </source>
</evidence>
<dbReference type="GO" id="GO:0046872">
    <property type="term" value="F:metal ion binding"/>
    <property type="evidence" value="ECO:0007669"/>
    <property type="project" value="UniProtKB-KW"/>
</dbReference>
<evidence type="ECO:0000256" key="2">
    <source>
        <dbReference type="ARBA" id="ARBA00022833"/>
    </source>
</evidence>
<keyword evidence="3" id="KW-0805">Transcription regulation</keyword>
<evidence type="ECO:0000256" key="3">
    <source>
        <dbReference type="ARBA" id="ARBA00023015"/>
    </source>
</evidence>
<keyword evidence="7" id="KW-1185">Reference proteome</keyword>
<evidence type="ECO:0000313" key="7">
    <source>
        <dbReference type="Proteomes" id="UP001153618"/>
    </source>
</evidence>
<organism evidence="6 7">
    <name type="scientific">Penicillium olsonii</name>
    <dbReference type="NCBI Taxonomy" id="99116"/>
    <lineage>
        <taxon>Eukaryota</taxon>
        <taxon>Fungi</taxon>
        <taxon>Dikarya</taxon>
        <taxon>Ascomycota</taxon>
        <taxon>Pezizomycotina</taxon>
        <taxon>Eurotiomycetes</taxon>
        <taxon>Eurotiomycetidae</taxon>
        <taxon>Eurotiales</taxon>
        <taxon>Aspergillaceae</taxon>
        <taxon>Penicillium</taxon>
    </lineage>
</organism>
<keyword evidence="4" id="KW-0804">Transcription</keyword>
<dbReference type="AlphaFoldDB" id="A0A9W4MQG5"/>
<sequence length="764" mass="85315">MPYPSPMQPQPSPREHGLEHLSSVSIIGTTPDSGLSELGAPSAQDQYSVSCQEPYSSNFGNELVLDPLLAQDTVPSYPTLSSFPVFFEQVMLPGVDAVTAPHETHQPRGVFDFMLDTDFSFAGNDLFGTDFIPDLDRILDNSAPIFGFEDASSKELNHQEAASRRAAAFERSFWQWVPAKNQHAFSEEKRIPLRDGDSISPTHRNRLDALKIPGKLSMQARDDIFKLVVQTAGSRLSVSSFPSSEYLDTLIKIGIGKRTETDAFIHPYSFYEQQLRPELLTGLVAAGCVCCGLSSINKTGIILQEITRASLAQLVENDNSVLRDLQWLQASMLWLDIGIFCGYKRKMQIAESYLQPLCTAFRRAVAFDRSTYSLLVPPIGDDESLLRKVWHDWIKQESLKRYGFTSYALRHMLILVRLAYHLFGHDVEVAMAMNRPALISYTELTLPFPAARDLWLAPTASAWRDIWLEKYQSVGVSDLSLRDLLSDPSLVTTIPIDKDFDIARSALLYGLASQTWEFRQHMILSKGSPFGSRAMAQLWLQSRQDDMYSTLKSLQEEVTKTPPVITLLNEFVMMYLHIDVDAIQRFVGKFGELDARRAYPGLREWSRTKDARAGIWHAGQVLRAARAVAAHQLRGFDAMAIYHAALVLWVFGLLQCGESTRHDAHTPLSEKESPPSIPLDGPHGPLVRAFLAHGHGRPGLTVSQPRSGPSGDSSVFCELNKPRSVMAIARQVLEGNCPRVFPEDTLPPMIQNLCELIEDLGSLP</sequence>